<evidence type="ECO:0000313" key="2">
    <source>
        <dbReference type="EMBL" id="RCR67619.1"/>
    </source>
</evidence>
<dbReference type="Proteomes" id="UP000253383">
    <property type="component" value="Unassembled WGS sequence"/>
</dbReference>
<dbReference type="Pfam" id="PF00535">
    <property type="entry name" value="Glycos_transf_2"/>
    <property type="match status" value="1"/>
</dbReference>
<dbReference type="OrthoDB" id="9815829at2"/>
<protein>
    <submittedName>
        <fullName evidence="2">Glycosyltransferase</fullName>
    </submittedName>
</protein>
<dbReference type="PANTHER" id="PTHR22916">
    <property type="entry name" value="GLYCOSYLTRANSFERASE"/>
    <property type="match status" value="1"/>
</dbReference>
<evidence type="ECO:0000313" key="3">
    <source>
        <dbReference type="Proteomes" id="UP000253383"/>
    </source>
</evidence>
<dbReference type="EMBL" id="QOWE01000018">
    <property type="protein sequence ID" value="RCR67619.1"/>
    <property type="molecule type" value="Genomic_DNA"/>
</dbReference>
<sequence length="325" mass="38634">MKRCNYVVSVIVLTYQSELYIHDTIYSILNQQSSYPFEVVISDDNSTDYTLEILSSFIGKYSNIFIYKNNDRRGIISNFKNAINNCTGSYICYCGHDDYWHNKKKMQIQVDFLMSNKDYGLVYTDFDILNSKTNKIIKNYNTYLNNDISRNISTQELINNYNICSCTPCFRKDVFDKFVPINNFVENDFPVEDWCTYLVISIYSKIMYLAISTATFRVGHISESNSQDIAKTEDYMEKHEKMYKYFLDNFPLIFRFPGFKEQKIYKYKALLSTSWHVCNFEKAKYYSIKLSQLDYYSLKTTLARFPLSFYIFYLIKKIYSRLSML</sequence>
<dbReference type="SUPFAM" id="SSF53448">
    <property type="entry name" value="Nucleotide-diphospho-sugar transferases"/>
    <property type="match status" value="1"/>
</dbReference>
<dbReference type="RefSeq" id="WP_114408051.1">
    <property type="nucleotide sequence ID" value="NZ_QOWE01000018.1"/>
</dbReference>
<keyword evidence="2" id="KW-0808">Transferase</keyword>
<name>A0A368JIY8_9BACT</name>
<accession>A0A368JIY8</accession>
<feature type="domain" description="Glycosyltransferase 2-like" evidence="1">
    <location>
        <begin position="9"/>
        <end position="177"/>
    </location>
</feature>
<proteinExistence type="predicted"/>
<dbReference type="PANTHER" id="PTHR22916:SF3">
    <property type="entry name" value="UDP-GLCNAC:BETAGAL BETA-1,3-N-ACETYLGLUCOSAMINYLTRANSFERASE-LIKE PROTEIN 1"/>
    <property type="match status" value="1"/>
</dbReference>
<gene>
    <name evidence="2" type="ORF">DUE52_21185</name>
</gene>
<dbReference type="InterPro" id="IPR001173">
    <property type="entry name" value="Glyco_trans_2-like"/>
</dbReference>
<evidence type="ECO:0000259" key="1">
    <source>
        <dbReference type="Pfam" id="PF00535"/>
    </source>
</evidence>
<comment type="caution">
    <text evidence="2">The sequence shown here is derived from an EMBL/GenBank/DDBJ whole genome shotgun (WGS) entry which is preliminary data.</text>
</comment>
<dbReference type="InterPro" id="IPR029044">
    <property type="entry name" value="Nucleotide-diphossugar_trans"/>
</dbReference>
<dbReference type="Gene3D" id="3.90.550.10">
    <property type="entry name" value="Spore Coat Polysaccharide Biosynthesis Protein SpsA, Chain A"/>
    <property type="match status" value="1"/>
</dbReference>
<dbReference type="AlphaFoldDB" id="A0A368JIY8"/>
<dbReference type="GO" id="GO:0016758">
    <property type="term" value="F:hexosyltransferase activity"/>
    <property type="evidence" value="ECO:0007669"/>
    <property type="project" value="UniProtKB-ARBA"/>
</dbReference>
<reference evidence="2 3" key="1">
    <citation type="submission" date="2018-07" db="EMBL/GenBank/DDBJ databases">
        <title>Genome analysis of Larkinella rosea.</title>
        <authorList>
            <person name="Zhou Z."/>
            <person name="Wang G."/>
        </authorList>
    </citation>
    <scope>NUCLEOTIDE SEQUENCE [LARGE SCALE GENOMIC DNA]</scope>
    <source>
        <strain evidence="3">zzj9</strain>
    </source>
</reference>
<organism evidence="2 3">
    <name type="scientific">Larkinella punicea</name>
    <dbReference type="NCBI Taxonomy" id="2315727"/>
    <lineage>
        <taxon>Bacteria</taxon>
        <taxon>Pseudomonadati</taxon>
        <taxon>Bacteroidota</taxon>
        <taxon>Cytophagia</taxon>
        <taxon>Cytophagales</taxon>
        <taxon>Spirosomataceae</taxon>
        <taxon>Larkinella</taxon>
    </lineage>
</organism>
<keyword evidence="3" id="KW-1185">Reference proteome</keyword>